<dbReference type="InterPro" id="IPR000794">
    <property type="entry name" value="Beta-ketoacyl_synthase"/>
</dbReference>
<evidence type="ECO:0000256" key="14">
    <source>
        <dbReference type="PIRNR" id="PIRNR000447"/>
    </source>
</evidence>
<evidence type="ECO:0000256" key="4">
    <source>
        <dbReference type="ARBA" id="ARBA00014657"/>
    </source>
</evidence>
<comment type="catalytic activity">
    <reaction evidence="12 14">
        <text>(9Z)-hexadecenoyl-[ACP] + malonyl-[ACP] + H(+) = 3-oxo-(11Z)-octadecenoyl-[ACP] + holo-[ACP] + CO2</text>
        <dbReference type="Rhea" id="RHEA:55040"/>
        <dbReference type="Rhea" id="RHEA-COMP:9623"/>
        <dbReference type="Rhea" id="RHEA-COMP:9685"/>
        <dbReference type="Rhea" id="RHEA-COMP:10800"/>
        <dbReference type="Rhea" id="RHEA-COMP:14074"/>
        <dbReference type="ChEBI" id="CHEBI:15378"/>
        <dbReference type="ChEBI" id="CHEBI:16526"/>
        <dbReference type="ChEBI" id="CHEBI:64479"/>
        <dbReference type="ChEBI" id="CHEBI:78449"/>
        <dbReference type="ChEBI" id="CHEBI:83989"/>
        <dbReference type="ChEBI" id="CHEBI:138538"/>
        <dbReference type="EC" id="2.3.1.179"/>
    </reaction>
</comment>
<dbReference type="PANTHER" id="PTHR11712">
    <property type="entry name" value="POLYKETIDE SYNTHASE-RELATED"/>
    <property type="match status" value="1"/>
</dbReference>
<evidence type="ECO:0000256" key="10">
    <source>
        <dbReference type="ARBA" id="ARBA00023315"/>
    </source>
</evidence>
<dbReference type="InterPro" id="IPR017568">
    <property type="entry name" value="3-oxoacyl-ACP_synth-2"/>
</dbReference>
<evidence type="ECO:0000256" key="5">
    <source>
        <dbReference type="ARBA" id="ARBA00022516"/>
    </source>
</evidence>
<keyword evidence="7" id="KW-0276">Fatty acid metabolism</keyword>
<dbReference type="Pfam" id="PF02801">
    <property type="entry name" value="Ketoacyl-synt_C"/>
    <property type="match status" value="1"/>
</dbReference>
<comment type="similarity">
    <text evidence="2 14 15">Belongs to the thiolase-like superfamily. Beta-ketoacyl-ACP synthases family.</text>
</comment>
<reference evidence="17 18" key="1">
    <citation type="submission" date="2019-08" db="EMBL/GenBank/DDBJ databases">
        <authorList>
            <person name="Toschakov S.V."/>
        </authorList>
    </citation>
    <scope>NUCLEOTIDE SEQUENCE [LARGE SCALE GENOMIC DNA]</scope>
    <source>
        <strain evidence="17 18">3753O</strain>
    </source>
</reference>
<dbReference type="PIRSF" id="PIRSF000447">
    <property type="entry name" value="KAS_II"/>
    <property type="match status" value="1"/>
</dbReference>
<evidence type="ECO:0000256" key="8">
    <source>
        <dbReference type="ARBA" id="ARBA00023098"/>
    </source>
</evidence>
<organism evidence="17 18">
    <name type="scientific">Tepidiforma bonchosmolovskayae</name>
    <dbReference type="NCBI Taxonomy" id="2601677"/>
    <lineage>
        <taxon>Bacteria</taxon>
        <taxon>Bacillati</taxon>
        <taxon>Chloroflexota</taxon>
        <taxon>Tepidiformia</taxon>
        <taxon>Tepidiformales</taxon>
        <taxon>Tepidiformaceae</taxon>
        <taxon>Tepidiforma</taxon>
    </lineage>
</organism>
<protein>
    <recommendedName>
        <fullName evidence="4 14">3-oxoacyl-[acyl-carrier-protein] synthase 2</fullName>
        <ecNumber evidence="3 14">2.3.1.179</ecNumber>
    </recommendedName>
</protein>
<feature type="domain" description="Ketosynthase family 3 (KS3)" evidence="16">
    <location>
        <begin position="1"/>
        <end position="409"/>
    </location>
</feature>
<dbReference type="Proteomes" id="UP000326331">
    <property type="component" value="Chromosome"/>
</dbReference>
<keyword evidence="10 14" id="KW-0012">Acyltransferase</keyword>
<dbReference type="Gene3D" id="3.40.47.10">
    <property type="match status" value="1"/>
</dbReference>
<dbReference type="EMBL" id="CP042829">
    <property type="protein sequence ID" value="QFG03859.1"/>
    <property type="molecule type" value="Genomic_DNA"/>
</dbReference>
<dbReference type="NCBIfam" id="NF005589">
    <property type="entry name" value="PRK07314.1"/>
    <property type="match status" value="1"/>
</dbReference>
<keyword evidence="8" id="KW-0443">Lipid metabolism</keyword>
<accession>A0ABX6C7B7</accession>
<evidence type="ECO:0000259" key="16">
    <source>
        <dbReference type="PROSITE" id="PS52004"/>
    </source>
</evidence>
<name>A0ABX6C7B7_9CHLR</name>
<dbReference type="GO" id="GO:0004315">
    <property type="term" value="F:3-oxoacyl-[acyl-carrier-protein] synthase activity"/>
    <property type="evidence" value="ECO:0007669"/>
    <property type="project" value="UniProtKB-EC"/>
</dbReference>
<proteinExistence type="inferred from homology"/>
<reference evidence="17 18" key="2">
    <citation type="submission" date="2019-10" db="EMBL/GenBank/DDBJ databases">
        <title>Thermopilla bonchosmolovskayae gen. nov., sp. nov., a moderately thermophilic Chloroflexi bacterium from a Chukotka hot spring (Arctic, Russia), representing a novel classis Thermopillaia, which include previously uncultivated lineage OLB14.</title>
        <authorList>
            <person name="Kochetkova T.V."/>
            <person name="Zayulina K.S."/>
            <person name="Zhigarkov V.S."/>
            <person name="Minaev N.V."/>
            <person name="Novikov A."/>
            <person name="Toshchakov S.V."/>
            <person name="Elcheninov A.G."/>
            <person name="Kublanov I.V."/>
        </authorList>
    </citation>
    <scope>NUCLEOTIDE SEQUENCE [LARGE SCALE GENOMIC DNA]</scope>
    <source>
        <strain evidence="17 18">3753O</strain>
    </source>
</reference>
<dbReference type="NCBIfam" id="TIGR03150">
    <property type="entry name" value="fabF"/>
    <property type="match status" value="1"/>
</dbReference>
<dbReference type="Pfam" id="PF00109">
    <property type="entry name" value="ketoacyl-synt"/>
    <property type="match status" value="1"/>
</dbReference>
<keyword evidence="9 14" id="KW-0275">Fatty acid biosynthesis</keyword>
<dbReference type="PANTHER" id="PTHR11712:SF336">
    <property type="entry name" value="3-OXOACYL-[ACYL-CARRIER-PROTEIN] SYNTHASE, MITOCHONDRIAL"/>
    <property type="match status" value="1"/>
</dbReference>
<dbReference type="RefSeq" id="WP_158067808.1">
    <property type="nucleotide sequence ID" value="NZ_CP042829.1"/>
</dbReference>
<evidence type="ECO:0000256" key="2">
    <source>
        <dbReference type="ARBA" id="ARBA00008467"/>
    </source>
</evidence>
<evidence type="ECO:0000256" key="9">
    <source>
        <dbReference type="ARBA" id="ARBA00023160"/>
    </source>
</evidence>
<dbReference type="SMART" id="SM00825">
    <property type="entry name" value="PKS_KS"/>
    <property type="match status" value="1"/>
</dbReference>
<sequence>MRRALVTGVGAITPIGLTAHEFWENLVAGVSGAGPITRFDATDLPVRIATEVKGFEPGRYMDTKEARRMSRFAQLAVAAAKLAAEDAGLVLADEERRRAGSAIATGSGGAIDTMEEVLVLQQRGPNRVSPFYVPTMAPNMGACQVSMHLGLRGPAMASVAACASGLYSYIEAKQLIASGRCDVVLAGGTEAALHPLPIAALANMKALSRRNDEPEKASRPFDRDRDGFVFGEGAVVMVIESEERARARGARVYAELAGGGLSCDAYHITAPLEDGSGACDAMTEALRDAGLRPEDVDYIAAHGTGTPLNDVAETKAIKLAYGEHAYRLAVSSPKSMVGHLLGAAGAVGALAAALAVYHDVVPPTINLEHPDPECDLDYVPLKAREMRVRAAAANGFGFGGQNGSVIFRKYER</sequence>
<evidence type="ECO:0000256" key="1">
    <source>
        <dbReference type="ARBA" id="ARBA00005194"/>
    </source>
</evidence>
<keyword evidence="5 14" id="KW-0444">Lipid biosynthesis</keyword>
<evidence type="ECO:0000313" key="17">
    <source>
        <dbReference type="EMBL" id="QFG03859.1"/>
    </source>
</evidence>
<evidence type="ECO:0000313" key="18">
    <source>
        <dbReference type="Proteomes" id="UP000326331"/>
    </source>
</evidence>
<gene>
    <name evidence="17" type="primary">fabF</name>
    <name evidence="17" type="ORF">Tbon_11335</name>
</gene>
<dbReference type="SUPFAM" id="SSF53901">
    <property type="entry name" value="Thiolase-like"/>
    <property type="match status" value="2"/>
</dbReference>
<evidence type="ECO:0000256" key="15">
    <source>
        <dbReference type="RuleBase" id="RU003694"/>
    </source>
</evidence>
<dbReference type="EC" id="2.3.1.179" evidence="3 14"/>
<keyword evidence="18" id="KW-1185">Reference proteome</keyword>
<dbReference type="InterPro" id="IPR020841">
    <property type="entry name" value="PKS_Beta-ketoAc_synthase_dom"/>
</dbReference>
<evidence type="ECO:0000256" key="6">
    <source>
        <dbReference type="ARBA" id="ARBA00022679"/>
    </source>
</evidence>
<comment type="catalytic activity">
    <reaction evidence="13 14">
        <text>a fatty acyl-[ACP] + malonyl-[ACP] + H(+) = a 3-oxoacyl-[ACP] + holo-[ACP] + CO2</text>
        <dbReference type="Rhea" id="RHEA:22836"/>
        <dbReference type="Rhea" id="RHEA-COMP:9623"/>
        <dbReference type="Rhea" id="RHEA-COMP:9685"/>
        <dbReference type="Rhea" id="RHEA-COMP:9916"/>
        <dbReference type="Rhea" id="RHEA-COMP:14125"/>
        <dbReference type="ChEBI" id="CHEBI:15378"/>
        <dbReference type="ChEBI" id="CHEBI:16526"/>
        <dbReference type="ChEBI" id="CHEBI:64479"/>
        <dbReference type="ChEBI" id="CHEBI:78449"/>
        <dbReference type="ChEBI" id="CHEBI:78776"/>
        <dbReference type="ChEBI" id="CHEBI:138651"/>
    </reaction>
</comment>
<comment type="pathway">
    <text evidence="1 14">Lipid metabolism; fatty acid biosynthesis.</text>
</comment>
<evidence type="ECO:0000256" key="11">
    <source>
        <dbReference type="ARBA" id="ARBA00024006"/>
    </source>
</evidence>
<evidence type="ECO:0000256" key="13">
    <source>
        <dbReference type="ARBA" id="ARBA00047659"/>
    </source>
</evidence>
<evidence type="ECO:0000256" key="12">
    <source>
        <dbReference type="ARBA" id="ARBA00047318"/>
    </source>
</evidence>
<comment type="function">
    <text evidence="11 14">Involved in the type II fatty acid elongation cycle. Catalyzes the elongation of a wide range of acyl-ACP by the addition of two carbons from malonyl-ACP to an acyl acceptor. Can efficiently catalyze the conversion of palmitoleoyl-ACP (cis-hexadec-9-enoyl-ACP) to cis-vaccenoyl-ACP (cis-octadec-11-enoyl-ACP), an essential step in the thermal regulation of fatty acid composition.</text>
</comment>
<evidence type="ECO:0000256" key="3">
    <source>
        <dbReference type="ARBA" id="ARBA00012356"/>
    </source>
</evidence>
<keyword evidence="6 14" id="KW-0808">Transferase</keyword>
<dbReference type="CDD" id="cd00834">
    <property type="entry name" value="KAS_I_II"/>
    <property type="match status" value="1"/>
</dbReference>
<dbReference type="PROSITE" id="PS52004">
    <property type="entry name" value="KS3_2"/>
    <property type="match status" value="1"/>
</dbReference>
<evidence type="ECO:0000256" key="7">
    <source>
        <dbReference type="ARBA" id="ARBA00022832"/>
    </source>
</evidence>
<dbReference type="InterPro" id="IPR014031">
    <property type="entry name" value="Ketoacyl_synth_C"/>
</dbReference>
<dbReference type="InterPro" id="IPR016039">
    <property type="entry name" value="Thiolase-like"/>
</dbReference>
<dbReference type="InterPro" id="IPR014030">
    <property type="entry name" value="Ketoacyl_synth_N"/>
</dbReference>